<evidence type="ECO:0000313" key="3">
    <source>
        <dbReference type="Proteomes" id="UP000485058"/>
    </source>
</evidence>
<accession>A0A699ZPW1</accession>
<keyword evidence="3" id="KW-1185">Reference proteome</keyword>
<comment type="caution">
    <text evidence="2">The sequence shown here is derived from an EMBL/GenBank/DDBJ whole genome shotgun (WGS) entry which is preliminary data.</text>
</comment>
<sequence length="77" mass="8440">MGLLQTNARHLTISARHWSLCSGTATCAREQTTAARRMCSLPPNTPFGSAHTKSYSRPTTRGRFSVSWGRLTGRSSD</sequence>
<feature type="non-terminal residue" evidence="2">
    <location>
        <position position="77"/>
    </location>
</feature>
<dbReference type="EMBL" id="BLLF01001885">
    <property type="protein sequence ID" value="GFH21689.1"/>
    <property type="molecule type" value="Genomic_DNA"/>
</dbReference>
<reference evidence="2 3" key="1">
    <citation type="submission" date="2020-02" db="EMBL/GenBank/DDBJ databases">
        <title>Draft genome sequence of Haematococcus lacustris strain NIES-144.</title>
        <authorList>
            <person name="Morimoto D."/>
            <person name="Nakagawa S."/>
            <person name="Yoshida T."/>
            <person name="Sawayama S."/>
        </authorList>
    </citation>
    <scope>NUCLEOTIDE SEQUENCE [LARGE SCALE GENOMIC DNA]</scope>
    <source>
        <strain evidence="2 3">NIES-144</strain>
    </source>
</reference>
<dbReference type="AlphaFoldDB" id="A0A699ZPW1"/>
<feature type="non-terminal residue" evidence="2">
    <location>
        <position position="1"/>
    </location>
</feature>
<proteinExistence type="predicted"/>
<dbReference type="Proteomes" id="UP000485058">
    <property type="component" value="Unassembled WGS sequence"/>
</dbReference>
<evidence type="ECO:0000256" key="1">
    <source>
        <dbReference type="SAM" id="MobiDB-lite"/>
    </source>
</evidence>
<organism evidence="2 3">
    <name type="scientific">Haematococcus lacustris</name>
    <name type="common">Green alga</name>
    <name type="synonym">Haematococcus pluvialis</name>
    <dbReference type="NCBI Taxonomy" id="44745"/>
    <lineage>
        <taxon>Eukaryota</taxon>
        <taxon>Viridiplantae</taxon>
        <taxon>Chlorophyta</taxon>
        <taxon>core chlorophytes</taxon>
        <taxon>Chlorophyceae</taxon>
        <taxon>CS clade</taxon>
        <taxon>Chlamydomonadales</taxon>
        <taxon>Haematococcaceae</taxon>
        <taxon>Haematococcus</taxon>
    </lineage>
</organism>
<gene>
    <name evidence="2" type="ORF">HaLaN_19046</name>
</gene>
<protein>
    <submittedName>
        <fullName evidence="2">Uncharacterized protein</fullName>
    </submittedName>
</protein>
<name>A0A699ZPW1_HAELA</name>
<evidence type="ECO:0000313" key="2">
    <source>
        <dbReference type="EMBL" id="GFH21689.1"/>
    </source>
</evidence>
<feature type="region of interest" description="Disordered" evidence="1">
    <location>
        <begin position="46"/>
        <end position="77"/>
    </location>
</feature>